<keyword evidence="2" id="KW-0472">Membrane</keyword>
<comment type="caution">
    <text evidence="3">The sequence shown here is derived from an EMBL/GenBank/DDBJ whole genome shotgun (WGS) entry which is preliminary data.</text>
</comment>
<evidence type="ECO:0000313" key="3">
    <source>
        <dbReference type="EMBL" id="MBC8361435.1"/>
    </source>
</evidence>
<dbReference type="Pfam" id="PF19610">
    <property type="entry name" value="DUF6115"/>
    <property type="match status" value="1"/>
</dbReference>
<accession>A0A8J6NS98</accession>
<evidence type="ECO:0008006" key="5">
    <source>
        <dbReference type="Google" id="ProtNLM"/>
    </source>
</evidence>
<gene>
    <name evidence="3" type="ORF">H8E23_08565</name>
</gene>
<organism evidence="3 4">
    <name type="scientific">Candidatus Desulfatibia profunda</name>
    <dbReference type="NCBI Taxonomy" id="2841695"/>
    <lineage>
        <taxon>Bacteria</taxon>
        <taxon>Pseudomonadati</taxon>
        <taxon>Thermodesulfobacteriota</taxon>
        <taxon>Desulfobacteria</taxon>
        <taxon>Desulfobacterales</taxon>
        <taxon>Desulfobacterales incertae sedis</taxon>
        <taxon>Candidatus Desulfatibia</taxon>
    </lineage>
</organism>
<protein>
    <recommendedName>
        <fullName evidence="5">DUF2802 domain-containing protein</fullName>
    </recommendedName>
</protein>
<name>A0A8J6NS98_9BACT</name>
<evidence type="ECO:0000313" key="4">
    <source>
        <dbReference type="Proteomes" id="UP000603434"/>
    </source>
</evidence>
<evidence type="ECO:0000256" key="2">
    <source>
        <dbReference type="SAM" id="Phobius"/>
    </source>
</evidence>
<keyword evidence="1" id="KW-0175">Coiled coil</keyword>
<dbReference type="InterPro" id="IPR046118">
    <property type="entry name" value="DUF6115"/>
</dbReference>
<dbReference type="EMBL" id="JACNJH010000134">
    <property type="protein sequence ID" value="MBC8361435.1"/>
    <property type="molecule type" value="Genomic_DNA"/>
</dbReference>
<proteinExistence type="predicted"/>
<reference evidence="3 4" key="1">
    <citation type="submission" date="2020-08" db="EMBL/GenBank/DDBJ databases">
        <title>Bridging the membrane lipid divide: bacteria of the FCB group superphylum have the potential to synthesize archaeal ether lipids.</title>
        <authorList>
            <person name="Villanueva L."/>
            <person name="Von Meijenfeldt F.A.B."/>
            <person name="Westbye A.B."/>
            <person name="Yadav S."/>
            <person name="Hopmans E.C."/>
            <person name="Dutilh B.E."/>
            <person name="Sinninghe Damste J.S."/>
        </authorList>
    </citation>
    <scope>NUCLEOTIDE SEQUENCE [LARGE SCALE GENOMIC DNA]</scope>
    <source>
        <strain evidence="3">NIOZ-UU30</strain>
    </source>
</reference>
<feature type="coiled-coil region" evidence="1">
    <location>
        <begin position="44"/>
        <end position="82"/>
    </location>
</feature>
<sequence length="162" mass="18279">MTIIDLKLLIFVQICMDIAIIAVFIFLVKRLATVNRDSSLNNGLKIFESVLADAEKTAAQFNQQLEEKNHLINKLNKQMDKKIMSINVLLNRADALLSNHLHSADAQDQRVLPNNQEKKIIKLAEEGYDLETIADTLSIPKGEVMLVLDLKKKIEKLQEGVS</sequence>
<dbReference type="Proteomes" id="UP000603434">
    <property type="component" value="Unassembled WGS sequence"/>
</dbReference>
<evidence type="ECO:0000256" key="1">
    <source>
        <dbReference type="SAM" id="Coils"/>
    </source>
</evidence>
<keyword evidence="2" id="KW-1133">Transmembrane helix</keyword>
<feature type="transmembrane region" description="Helical" evidence="2">
    <location>
        <begin position="6"/>
        <end position="28"/>
    </location>
</feature>
<keyword evidence="2" id="KW-0812">Transmembrane</keyword>
<dbReference type="AlphaFoldDB" id="A0A8J6NS98"/>